<dbReference type="SMART" id="SM00271">
    <property type="entry name" value="DnaJ"/>
    <property type="match status" value="1"/>
</dbReference>
<dbReference type="PROSITE" id="PS50076">
    <property type="entry name" value="DNAJ_2"/>
    <property type="match status" value="1"/>
</dbReference>
<dbReference type="InterPro" id="IPR052594">
    <property type="entry name" value="J_domain-containing_protein"/>
</dbReference>
<evidence type="ECO:0000313" key="3">
    <source>
        <dbReference type="EMBL" id="KAF9763417.1"/>
    </source>
</evidence>
<dbReference type="GO" id="GO:0005634">
    <property type="term" value="C:nucleus"/>
    <property type="evidence" value="ECO:0007669"/>
    <property type="project" value="TreeGrafter"/>
</dbReference>
<accession>A0A9P6GZS5</accession>
<comment type="caution">
    <text evidence="3">The sequence shown here is derived from an EMBL/GenBank/DDBJ whole genome shotgun (WGS) entry which is preliminary data.</text>
</comment>
<dbReference type="AlphaFoldDB" id="A0A9P6GZS5"/>
<dbReference type="GO" id="GO:0005737">
    <property type="term" value="C:cytoplasm"/>
    <property type="evidence" value="ECO:0007669"/>
    <property type="project" value="TreeGrafter"/>
</dbReference>
<reference evidence="3 4" key="1">
    <citation type="journal article" date="2020" name="Genome Biol. Evol.">
        <title>Comparative genomics of strictly vertically transmitted, feminizing microsporidia endosymbionts of amphipod crustaceans.</title>
        <authorList>
            <person name="Cormier A."/>
            <person name="Chebbi M.A."/>
            <person name="Giraud I."/>
            <person name="Wattier R."/>
            <person name="Teixeira M."/>
            <person name="Gilbert C."/>
            <person name="Rigaud T."/>
            <person name="Cordaux R."/>
        </authorList>
    </citation>
    <scope>NUCLEOTIDE SEQUENCE [LARGE SCALE GENOMIC DNA]</scope>
    <source>
        <strain evidence="3 4">Ou3-Ou53</strain>
    </source>
</reference>
<feature type="domain" description="J" evidence="2">
    <location>
        <begin position="46"/>
        <end position="107"/>
    </location>
</feature>
<dbReference type="CDD" id="cd06257">
    <property type="entry name" value="DnaJ"/>
    <property type="match status" value="1"/>
</dbReference>
<evidence type="ECO:0000259" key="2">
    <source>
        <dbReference type="PROSITE" id="PS50076"/>
    </source>
</evidence>
<feature type="compositionally biased region" description="Low complexity" evidence="1">
    <location>
        <begin position="1"/>
        <end position="47"/>
    </location>
</feature>
<protein>
    <submittedName>
        <fullName evidence="3">DnaJ like protein subfamily C member 9</fullName>
    </submittedName>
</protein>
<dbReference type="GO" id="GO:0031072">
    <property type="term" value="F:heat shock protein binding"/>
    <property type="evidence" value="ECO:0007669"/>
    <property type="project" value="TreeGrafter"/>
</dbReference>
<name>A0A9P6GZS5_9MICR</name>
<evidence type="ECO:0000313" key="4">
    <source>
        <dbReference type="Proteomes" id="UP000740883"/>
    </source>
</evidence>
<dbReference type="SUPFAM" id="SSF46565">
    <property type="entry name" value="Chaperone J-domain"/>
    <property type="match status" value="1"/>
</dbReference>
<dbReference type="InterPro" id="IPR036869">
    <property type="entry name" value="J_dom_sf"/>
</dbReference>
<sequence>MSTTNSFTNDSTNSSTTNASTNDSTTNDPTNDPTTNDPTTNASTNDPYDILGVKKTATIEEINTAYRRLRFKLHPDRKTGNRESYDRVVEAYDRILHQPSHQYVEVNKFVESYKDSEEEIEDLVSLYLEFKGDLKRILNHHILTEEKDEERIRTILKREIEKRKLKIYKKLDKKTVKKNNKKQAEKAELLAKKLGIDLNQSLEDLLNRKEVKEKNFLKDLEKKYCSK</sequence>
<dbReference type="PRINTS" id="PR00625">
    <property type="entry name" value="JDOMAIN"/>
</dbReference>
<dbReference type="PANTHER" id="PTHR44144">
    <property type="entry name" value="DNAJ HOMOLOG SUBFAMILY C MEMBER 9"/>
    <property type="match status" value="1"/>
</dbReference>
<dbReference type="Gene3D" id="1.10.287.110">
    <property type="entry name" value="DnaJ domain"/>
    <property type="match status" value="1"/>
</dbReference>
<dbReference type="InterPro" id="IPR056453">
    <property type="entry name" value="HTH_DNAJC9"/>
</dbReference>
<dbReference type="PANTHER" id="PTHR44144:SF1">
    <property type="entry name" value="DNAJ HOMOLOG SUBFAMILY C MEMBER 9"/>
    <property type="match status" value="1"/>
</dbReference>
<keyword evidence="4" id="KW-1185">Reference proteome</keyword>
<proteinExistence type="predicted"/>
<dbReference type="InterPro" id="IPR001623">
    <property type="entry name" value="DnaJ_domain"/>
</dbReference>
<dbReference type="Pfam" id="PF00226">
    <property type="entry name" value="DnaJ"/>
    <property type="match status" value="1"/>
</dbReference>
<gene>
    <name evidence="3" type="primary">DNAJC9</name>
    <name evidence="3" type="ORF">NGRA_1284</name>
</gene>
<dbReference type="Proteomes" id="UP000740883">
    <property type="component" value="Unassembled WGS sequence"/>
</dbReference>
<organism evidence="3 4">
    <name type="scientific">Nosema granulosis</name>
    <dbReference type="NCBI Taxonomy" id="83296"/>
    <lineage>
        <taxon>Eukaryota</taxon>
        <taxon>Fungi</taxon>
        <taxon>Fungi incertae sedis</taxon>
        <taxon>Microsporidia</taxon>
        <taxon>Nosematidae</taxon>
        <taxon>Nosema</taxon>
    </lineage>
</organism>
<dbReference type="EMBL" id="SBJO01000076">
    <property type="protein sequence ID" value="KAF9763417.1"/>
    <property type="molecule type" value="Genomic_DNA"/>
</dbReference>
<dbReference type="Pfam" id="PF23302">
    <property type="entry name" value="HTH_DNAJC9"/>
    <property type="match status" value="1"/>
</dbReference>
<dbReference type="OrthoDB" id="442087at2759"/>
<feature type="region of interest" description="Disordered" evidence="1">
    <location>
        <begin position="1"/>
        <end position="48"/>
    </location>
</feature>
<evidence type="ECO:0000256" key="1">
    <source>
        <dbReference type="SAM" id="MobiDB-lite"/>
    </source>
</evidence>